<dbReference type="EMBL" id="BMXR01000006">
    <property type="protein sequence ID" value="GGX58214.1"/>
    <property type="molecule type" value="Genomic_DNA"/>
</dbReference>
<dbReference type="GO" id="GO:0043565">
    <property type="term" value="F:sequence-specific DNA binding"/>
    <property type="evidence" value="ECO:0007669"/>
    <property type="project" value="InterPro"/>
</dbReference>
<dbReference type="RefSeq" id="WP_229805353.1">
    <property type="nucleotide sequence ID" value="NZ_BMXR01000006.1"/>
</dbReference>
<dbReference type="InterPro" id="IPR025943">
    <property type="entry name" value="Sigma_54_int_dom_ATP-bd_2"/>
</dbReference>
<keyword evidence="4" id="KW-0804">Transcription</keyword>
<dbReference type="InterPro" id="IPR011006">
    <property type="entry name" value="CheY-like_superfamily"/>
</dbReference>
<evidence type="ECO:0000256" key="3">
    <source>
        <dbReference type="ARBA" id="ARBA00023015"/>
    </source>
</evidence>
<dbReference type="SUPFAM" id="SSF46689">
    <property type="entry name" value="Homeodomain-like"/>
    <property type="match status" value="1"/>
</dbReference>
<comment type="caution">
    <text evidence="8">The sequence shown here is derived from an EMBL/GenBank/DDBJ whole genome shotgun (WGS) entry which is preliminary data.</text>
</comment>
<evidence type="ECO:0000313" key="8">
    <source>
        <dbReference type="EMBL" id="GGX58214.1"/>
    </source>
</evidence>
<dbReference type="Pfam" id="PF25601">
    <property type="entry name" value="AAA_lid_14"/>
    <property type="match status" value="1"/>
</dbReference>
<evidence type="ECO:0000313" key="9">
    <source>
        <dbReference type="Proteomes" id="UP000626148"/>
    </source>
</evidence>
<evidence type="ECO:0000256" key="1">
    <source>
        <dbReference type="ARBA" id="ARBA00022741"/>
    </source>
</evidence>
<dbReference type="PANTHER" id="PTHR32071:SF13">
    <property type="entry name" value="RESPONSE REGULATOR HSFA"/>
    <property type="match status" value="1"/>
</dbReference>
<dbReference type="PROSITE" id="PS50110">
    <property type="entry name" value="RESPONSE_REGULATORY"/>
    <property type="match status" value="1"/>
</dbReference>
<keyword evidence="3" id="KW-0805">Transcription regulation</keyword>
<dbReference type="Pfam" id="PF00072">
    <property type="entry name" value="Response_reg"/>
    <property type="match status" value="1"/>
</dbReference>
<dbReference type="InterPro" id="IPR009057">
    <property type="entry name" value="Homeodomain-like_sf"/>
</dbReference>
<dbReference type="Gene3D" id="1.10.10.60">
    <property type="entry name" value="Homeodomain-like"/>
    <property type="match status" value="1"/>
</dbReference>
<dbReference type="InterPro" id="IPR003593">
    <property type="entry name" value="AAA+_ATPase"/>
</dbReference>
<dbReference type="FunFam" id="3.40.50.300:FF:000006">
    <property type="entry name" value="DNA-binding transcriptional regulator NtrC"/>
    <property type="match status" value="1"/>
</dbReference>
<reference evidence="8" key="2">
    <citation type="submission" date="2020-09" db="EMBL/GenBank/DDBJ databases">
        <authorList>
            <person name="Sun Q."/>
            <person name="Kim S."/>
        </authorList>
    </citation>
    <scope>NUCLEOTIDE SEQUENCE</scope>
    <source>
        <strain evidence="8">KCTC 22169</strain>
    </source>
</reference>
<dbReference type="CDD" id="cd00009">
    <property type="entry name" value="AAA"/>
    <property type="match status" value="1"/>
</dbReference>
<dbReference type="AlphaFoldDB" id="A0A918KCP6"/>
<dbReference type="SMART" id="SM00382">
    <property type="entry name" value="AAA"/>
    <property type="match status" value="1"/>
</dbReference>
<feature type="domain" description="Response regulatory" evidence="7">
    <location>
        <begin position="15"/>
        <end position="131"/>
    </location>
</feature>
<dbReference type="Pfam" id="PF02954">
    <property type="entry name" value="HTH_8"/>
    <property type="match status" value="1"/>
</dbReference>
<name>A0A918KCP6_9GAMM</name>
<keyword evidence="9" id="KW-1185">Reference proteome</keyword>
<protein>
    <submittedName>
        <fullName evidence="8">Sigma-54-dependent Fis family transcriptional regulator</fullName>
    </submittedName>
</protein>
<dbReference type="SUPFAM" id="SSF52540">
    <property type="entry name" value="P-loop containing nucleoside triphosphate hydrolases"/>
    <property type="match status" value="1"/>
</dbReference>
<evidence type="ECO:0000256" key="4">
    <source>
        <dbReference type="ARBA" id="ARBA00023163"/>
    </source>
</evidence>
<evidence type="ECO:0000259" key="6">
    <source>
        <dbReference type="PROSITE" id="PS50045"/>
    </source>
</evidence>
<dbReference type="GO" id="GO:0005524">
    <property type="term" value="F:ATP binding"/>
    <property type="evidence" value="ECO:0007669"/>
    <property type="project" value="UniProtKB-KW"/>
</dbReference>
<feature type="domain" description="Sigma-54 factor interaction" evidence="6">
    <location>
        <begin position="161"/>
        <end position="389"/>
    </location>
</feature>
<dbReference type="InterPro" id="IPR002197">
    <property type="entry name" value="HTH_Fis"/>
</dbReference>
<dbReference type="InterPro" id="IPR058031">
    <property type="entry name" value="AAA_lid_NorR"/>
</dbReference>
<dbReference type="Gene3D" id="3.40.50.300">
    <property type="entry name" value="P-loop containing nucleotide triphosphate hydrolases"/>
    <property type="match status" value="1"/>
</dbReference>
<dbReference type="PROSITE" id="PS50045">
    <property type="entry name" value="SIGMA54_INTERACT_4"/>
    <property type="match status" value="1"/>
</dbReference>
<evidence type="ECO:0000256" key="2">
    <source>
        <dbReference type="ARBA" id="ARBA00022840"/>
    </source>
</evidence>
<dbReference type="PROSITE" id="PS00676">
    <property type="entry name" value="SIGMA54_INTERACT_2"/>
    <property type="match status" value="1"/>
</dbReference>
<organism evidence="8 9">
    <name type="scientific">Saccharospirillum salsuginis</name>
    <dbReference type="NCBI Taxonomy" id="418750"/>
    <lineage>
        <taxon>Bacteria</taxon>
        <taxon>Pseudomonadati</taxon>
        <taxon>Pseudomonadota</taxon>
        <taxon>Gammaproteobacteria</taxon>
        <taxon>Oceanospirillales</taxon>
        <taxon>Saccharospirillaceae</taxon>
        <taxon>Saccharospirillum</taxon>
    </lineage>
</organism>
<accession>A0A918KCP6</accession>
<sequence>MNSTALKDSLYPEFGILLVDDEPSYHRSLGLMLERKGGINHLYYCQDSRQAMDMLETHSIGVVLLDLNMPHKSGKELLSELTEAFPDVAVVIISGLNQIETAVECLRLGAFDFYVKTTESARLLEGIKRAIQLQEIKRENQELRHRVLSRRLDSPEAFSDILTQSRSMASVFQYLESVARSSQPLMICGESGTGKELIARAVHAISGRKGKLVTVNVAGLDDQIFNDTLFGHRKGAFTGAETERAGLVEEASGGTLFLDEIGDLSHSSQIKLLRLLQEGEYYPMGADRPKRMQARIFVATHQDLAEHQREGRFRRDLYYRLCTHQVQIPPLRARREDIRLLFTYFAEQAAEDMGKPAPEYTPELWAALQNYDFPGNIRELRAMAFDAISRHQQGPMRASDLQLLRDRPPEGTPGKHDTLVQFAPDNRLPTLAEMDEILIQEAMHRADYNQSIAARILGISQPALSKRLKRLRDNLKNGIEPE</sequence>
<dbReference type="Proteomes" id="UP000626148">
    <property type="component" value="Unassembled WGS sequence"/>
</dbReference>
<proteinExistence type="predicted"/>
<keyword evidence="1" id="KW-0547">Nucleotide-binding</keyword>
<dbReference type="GO" id="GO:0006355">
    <property type="term" value="P:regulation of DNA-templated transcription"/>
    <property type="evidence" value="ECO:0007669"/>
    <property type="project" value="InterPro"/>
</dbReference>
<gene>
    <name evidence="8" type="ORF">GCM10007392_27480</name>
</gene>
<dbReference type="GO" id="GO:0000160">
    <property type="term" value="P:phosphorelay signal transduction system"/>
    <property type="evidence" value="ECO:0007669"/>
    <property type="project" value="InterPro"/>
</dbReference>
<dbReference type="Pfam" id="PF00158">
    <property type="entry name" value="Sigma54_activat"/>
    <property type="match status" value="1"/>
</dbReference>
<dbReference type="PRINTS" id="PR01590">
    <property type="entry name" value="HTHFIS"/>
</dbReference>
<evidence type="ECO:0000256" key="5">
    <source>
        <dbReference type="PROSITE-ProRule" id="PRU00169"/>
    </source>
</evidence>
<dbReference type="PANTHER" id="PTHR32071">
    <property type="entry name" value="TRANSCRIPTIONAL REGULATORY PROTEIN"/>
    <property type="match status" value="1"/>
</dbReference>
<keyword evidence="5" id="KW-0597">Phosphoprotein</keyword>
<dbReference type="Gene3D" id="1.10.8.60">
    <property type="match status" value="1"/>
</dbReference>
<dbReference type="PROSITE" id="PS00675">
    <property type="entry name" value="SIGMA54_INTERACT_1"/>
    <property type="match status" value="1"/>
</dbReference>
<dbReference type="InterPro" id="IPR025662">
    <property type="entry name" value="Sigma_54_int_dom_ATP-bd_1"/>
</dbReference>
<dbReference type="InterPro" id="IPR002078">
    <property type="entry name" value="Sigma_54_int"/>
</dbReference>
<feature type="modified residue" description="4-aspartylphosphate" evidence="5">
    <location>
        <position position="66"/>
    </location>
</feature>
<dbReference type="SMART" id="SM00448">
    <property type="entry name" value="REC"/>
    <property type="match status" value="1"/>
</dbReference>
<dbReference type="InterPro" id="IPR001789">
    <property type="entry name" value="Sig_transdc_resp-reg_receiver"/>
</dbReference>
<dbReference type="SUPFAM" id="SSF52172">
    <property type="entry name" value="CheY-like"/>
    <property type="match status" value="1"/>
</dbReference>
<keyword evidence="2" id="KW-0067">ATP-binding</keyword>
<dbReference type="InterPro" id="IPR027417">
    <property type="entry name" value="P-loop_NTPase"/>
</dbReference>
<evidence type="ECO:0000259" key="7">
    <source>
        <dbReference type="PROSITE" id="PS50110"/>
    </source>
</evidence>
<dbReference type="Gene3D" id="3.40.50.2300">
    <property type="match status" value="1"/>
</dbReference>
<reference evidence="8" key="1">
    <citation type="journal article" date="2014" name="Int. J. Syst. Evol. Microbiol.">
        <title>Complete genome sequence of Corynebacterium casei LMG S-19264T (=DSM 44701T), isolated from a smear-ripened cheese.</title>
        <authorList>
            <consortium name="US DOE Joint Genome Institute (JGI-PGF)"/>
            <person name="Walter F."/>
            <person name="Albersmeier A."/>
            <person name="Kalinowski J."/>
            <person name="Ruckert C."/>
        </authorList>
    </citation>
    <scope>NUCLEOTIDE SEQUENCE</scope>
    <source>
        <strain evidence="8">KCTC 22169</strain>
    </source>
</reference>